<dbReference type="Pfam" id="PF00782">
    <property type="entry name" value="DSPc"/>
    <property type="match status" value="1"/>
</dbReference>
<dbReference type="SUPFAM" id="SSF52799">
    <property type="entry name" value="(Phosphotyrosine protein) phosphatases II"/>
    <property type="match status" value="1"/>
</dbReference>
<dbReference type="InterPro" id="IPR000340">
    <property type="entry name" value="Dual-sp_phosphatase_cat-dom"/>
</dbReference>
<dbReference type="EMBL" id="UYSL01001766">
    <property type="protein sequence ID" value="VDL65466.1"/>
    <property type="molecule type" value="Genomic_DNA"/>
</dbReference>
<evidence type="ECO:0000259" key="2">
    <source>
        <dbReference type="Pfam" id="PF00782"/>
    </source>
</evidence>
<reference evidence="3 4" key="2">
    <citation type="submission" date="2018-11" db="EMBL/GenBank/DDBJ databases">
        <authorList>
            <consortium name="Pathogen Informatics"/>
        </authorList>
    </citation>
    <scope>NUCLEOTIDE SEQUENCE [LARGE SCALE GENOMIC DNA]</scope>
</reference>
<accession>A0A0N4XH74</accession>
<keyword evidence="4" id="KW-1185">Reference proteome</keyword>
<dbReference type="Gene3D" id="3.90.190.10">
    <property type="entry name" value="Protein tyrosine phosphatase superfamily"/>
    <property type="match status" value="1"/>
</dbReference>
<organism evidence="5">
    <name type="scientific">Nippostrongylus brasiliensis</name>
    <name type="common">Rat hookworm</name>
    <dbReference type="NCBI Taxonomy" id="27835"/>
    <lineage>
        <taxon>Eukaryota</taxon>
        <taxon>Metazoa</taxon>
        <taxon>Ecdysozoa</taxon>
        <taxon>Nematoda</taxon>
        <taxon>Chromadorea</taxon>
        <taxon>Rhabditida</taxon>
        <taxon>Rhabditina</taxon>
        <taxon>Rhabditomorpha</taxon>
        <taxon>Strongyloidea</taxon>
        <taxon>Heligmosomidae</taxon>
        <taxon>Nippostrongylus</taxon>
    </lineage>
</organism>
<dbReference type="CDD" id="cd14498">
    <property type="entry name" value="DSP"/>
    <property type="match status" value="1"/>
</dbReference>
<evidence type="ECO:0000313" key="3">
    <source>
        <dbReference type="EMBL" id="VDL65466.1"/>
    </source>
</evidence>
<dbReference type="WBParaSite" id="NBR_0000187601-mRNA-1">
    <property type="protein sequence ID" value="NBR_0000187601-mRNA-1"/>
    <property type="gene ID" value="NBR_0000187601"/>
</dbReference>
<dbReference type="PANTHER" id="PTHR46588">
    <property type="entry name" value="SERINE/THREONINE/TYROSINE-INTERACTING PROTEIN"/>
    <property type="match status" value="1"/>
</dbReference>
<dbReference type="GO" id="GO:1990444">
    <property type="term" value="F:F-box domain binding"/>
    <property type="evidence" value="ECO:0007669"/>
    <property type="project" value="TreeGrafter"/>
</dbReference>
<dbReference type="Proteomes" id="UP000271162">
    <property type="component" value="Unassembled WGS sequence"/>
</dbReference>
<evidence type="ECO:0000256" key="1">
    <source>
        <dbReference type="SAM" id="MobiDB-lite"/>
    </source>
</evidence>
<dbReference type="PANTHER" id="PTHR46588:SF1">
    <property type="entry name" value="SERINE_THREONINE_TYROSINE-INTERACTING PROTEIN"/>
    <property type="match status" value="1"/>
</dbReference>
<protein>
    <submittedName>
        <fullName evidence="5">DSPc domain-containing protein</fullName>
    </submittedName>
</protein>
<evidence type="ECO:0000313" key="4">
    <source>
        <dbReference type="Proteomes" id="UP000271162"/>
    </source>
</evidence>
<dbReference type="InterPro" id="IPR029021">
    <property type="entry name" value="Prot-tyrosine_phosphatase-like"/>
</dbReference>
<dbReference type="AlphaFoldDB" id="A0A0N4XH74"/>
<feature type="region of interest" description="Disordered" evidence="1">
    <location>
        <begin position="1"/>
        <end position="48"/>
    </location>
</feature>
<dbReference type="GO" id="GO:0005737">
    <property type="term" value="C:cytoplasm"/>
    <property type="evidence" value="ECO:0007669"/>
    <property type="project" value="TreeGrafter"/>
</dbReference>
<name>A0A0N4XH74_NIPBR</name>
<sequence length="237" mass="26370">RSASANAGNRAERFSSTGGNTPVTFVKPKQSQPLKPHSQSFDSGLVSMPSSTQAIPSCSTVDTPFSQPRMLQVHEFIFLGDADSIANTQYLCENNIRCFVNVSENATGVMRSSQSCNCLHRSDHDSKSIAQIPYSNDMPLKELFEKFRSVNDIIKQARNKAQRVLIFSENGLAACQVFALAYNVQYYNLDLDRALDNFERLKVKVELSDHLRNMLSEWAALCDATRVGVSGSVQRFC</sequence>
<feature type="domain" description="Dual specificity phosphatase catalytic" evidence="2">
    <location>
        <begin position="77"/>
        <end position="218"/>
    </location>
</feature>
<evidence type="ECO:0000313" key="5">
    <source>
        <dbReference type="WBParaSite" id="NBR_0000187601-mRNA-1"/>
    </source>
</evidence>
<dbReference type="GO" id="GO:0005654">
    <property type="term" value="C:nucleoplasm"/>
    <property type="evidence" value="ECO:0007669"/>
    <property type="project" value="TreeGrafter"/>
</dbReference>
<proteinExistence type="predicted"/>
<dbReference type="InterPro" id="IPR052449">
    <property type="entry name" value="STYX-Interacting_Phosphatase"/>
</dbReference>
<dbReference type="GO" id="GO:0070372">
    <property type="term" value="P:regulation of ERK1 and ERK2 cascade"/>
    <property type="evidence" value="ECO:0007669"/>
    <property type="project" value="TreeGrafter"/>
</dbReference>
<gene>
    <name evidence="3" type="ORF">NBR_LOCUS1877</name>
</gene>
<dbReference type="OMA" id="QVHEFIF"/>
<dbReference type="GO" id="GO:0062026">
    <property type="term" value="P:negative regulation of SCF-dependent proteasomal ubiquitin-dependent catabolic process"/>
    <property type="evidence" value="ECO:0007669"/>
    <property type="project" value="TreeGrafter"/>
</dbReference>
<reference evidence="5" key="1">
    <citation type="submission" date="2017-02" db="UniProtKB">
        <authorList>
            <consortium name="WormBaseParasite"/>
        </authorList>
    </citation>
    <scope>IDENTIFICATION</scope>
</reference>
<feature type="compositionally biased region" description="Polar residues" evidence="1">
    <location>
        <begin position="14"/>
        <end position="48"/>
    </location>
</feature>